<reference evidence="3 4" key="1">
    <citation type="submission" date="2020-03" db="EMBL/GenBank/DDBJ databases">
        <title>Soil Listeria distribution.</title>
        <authorList>
            <person name="Liao J."/>
            <person name="Wiedmann M."/>
        </authorList>
    </citation>
    <scope>NUCLEOTIDE SEQUENCE [LARGE SCALE GENOMIC DNA]</scope>
    <source>
        <strain evidence="3 4">FSL L7-1560</strain>
    </source>
</reference>
<evidence type="ECO:0000313" key="3">
    <source>
        <dbReference type="EMBL" id="MBC1486817.1"/>
    </source>
</evidence>
<dbReference type="EMBL" id="JAARRG010000008">
    <property type="protein sequence ID" value="MBC1486817.1"/>
    <property type="molecule type" value="Genomic_DNA"/>
</dbReference>
<dbReference type="SUPFAM" id="SSF53474">
    <property type="entry name" value="alpha/beta-Hydrolases"/>
    <property type="match status" value="1"/>
</dbReference>
<name>A0A7X0X3H0_LISSE</name>
<dbReference type="PANTHER" id="PTHR48081">
    <property type="entry name" value="AB HYDROLASE SUPERFAMILY PROTEIN C4A8.06C"/>
    <property type="match status" value="1"/>
</dbReference>
<accession>A0A7X0X3H0</accession>
<sequence length="286" mass="31983">MSIQLKLIIAVTKLINVKKIFTLEGQTLRNEIAKKQKKIEKPKKNSFQGYEKEVLQVNDHGLYRFSKIVNKNALLYLPGGGFVLPISGLHWDYLSDLSEHVDVDIFVGIYPLVPEFNVDDVLAFVEGSIARMKAMGYEEITIMGDSAGGNIALAAVQLDEIKQHVDKVVAISPLVDFALTNPVIVEVEKKDTIVATKALNEIRAWYAGDYLVDSPLISPINGEFDDVKVLMVSGTRDVTNPDTNRMARMYGEIEYLEFPGLPHVFALYPIPEAREVNERVWGFVDG</sequence>
<dbReference type="Pfam" id="PF07859">
    <property type="entry name" value="Abhydrolase_3"/>
    <property type="match status" value="1"/>
</dbReference>
<evidence type="ECO:0000256" key="1">
    <source>
        <dbReference type="ARBA" id="ARBA00022801"/>
    </source>
</evidence>
<dbReference type="GO" id="GO:0016787">
    <property type="term" value="F:hydrolase activity"/>
    <property type="evidence" value="ECO:0007669"/>
    <property type="project" value="UniProtKB-KW"/>
</dbReference>
<dbReference type="Gene3D" id="3.40.50.1820">
    <property type="entry name" value="alpha/beta hydrolase"/>
    <property type="match status" value="1"/>
</dbReference>
<dbReference type="InterPro" id="IPR013094">
    <property type="entry name" value="AB_hydrolase_3"/>
</dbReference>
<dbReference type="AlphaFoldDB" id="A0A7X0X3H0"/>
<organism evidence="3 4">
    <name type="scientific">Listeria seeligeri</name>
    <dbReference type="NCBI Taxonomy" id="1640"/>
    <lineage>
        <taxon>Bacteria</taxon>
        <taxon>Bacillati</taxon>
        <taxon>Bacillota</taxon>
        <taxon>Bacilli</taxon>
        <taxon>Bacillales</taxon>
        <taxon>Listeriaceae</taxon>
        <taxon>Listeria</taxon>
    </lineage>
</organism>
<evidence type="ECO:0000259" key="2">
    <source>
        <dbReference type="Pfam" id="PF07859"/>
    </source>
</evidence>
<evidence type="ECO:0000313" key="4">
    <source>
        <dbReference type="Proteomes" id="UP000523362"/>
    </source>
</evidence>
<comment type="caution">
    <text evidence="3">The sequence shown here is derived from an EMBL/GenBank/DDBJ whole genome shotgun (WGS) entry which is preliminary data.</text>
</comment>
<dbReference type="PANTHER" id="PTHR48081:SF8">
    <property type="entry name" value="ALPHA_BETA HYDROLASE FOLD-3 DOMAIN-CONTAINING PROTEIN-RELATED"/>
    <property type="match status" value="1"/>
</dbReference>
<dbReference type="Proteomes" id="UP000523362">
    <property type="component" value="Unassembled WGS sequence"/>
</dbReference>
<dbReference type="InterPro" id="IPR029058">
    <property type="entry name" value="AB_hydrolase_fold"/>
</dbReference>
<protein>
    <submittedName>
        <fullName evidence="3">Alpha/beta hydrolase</fullName>
    </submittedName>
</protein>
<dbReference type="RefSeq" id="WP_185383954.1">
    <property type="nucleotide sequence ID" value="NZ_JAARRG010000008.1"/>
</dbReference>
<feature type="domain" description="Alpha/beta hydrolase fold-3" evidence="2">
    <location>
        <begin position="74"/>
        <end position="266"/>
    </location>
</feature>
<proteinExistence type="predicted"/>
<keyword evidence="1 3" id="KW-0378">Hydrolase</keyword>
<dbReference type="InterPro" id="IPR050300">
    <property type="entry name" value="GDXG_lipolytic_enzyme"/>
</dbReference>
<gene>
    <name evidence="3" type="ORF">HB897_11325</name>
</gene>